<evidence type="ECO:0000313" key="2">
    <source>
        <dbReference type="Proteomes" id="UP000805193"/>
    </source>
</evidence>
<keyword evidence="2" id="KW-1185">Reference proteome</keyword>
<comment type="caution">
    <text evidence="1">The sequence shown here is derived from an EMBL/GenBank/DDBJ whole genome shotgun (WGS) entry which is preliminary data.</text>
</comment>
<dbReference type="EMBL" id="JABSTQ010010916">
    <property type="protein sequence ID" value="KAG0416822.1"/>
    <property type="molecule type" value="Genomic_DNA"/>
</dbReference>
<accession>A0AC60PB79</accession>
<proteinExistence type="predicted"/>
<reference evidence="1 2" key="1">
    <citation type="journal article" date="2020" name="Cell">
        <title>Large-Scale Comparative Analyses of Tick Genomes Elucidate Their Genetic Diversity and Vector Capacities.</title>
        <authorList>
            <consortium name="Tick Genome and Microbiome Consortium (TIGMIC)"/>
            <person name="Jia N."/>
            <person name="Wang J."/>
            <person name="Shi W."/>
            <person name="Du L."/>
            <person name="Sun Y."/>
            <person name="Zhan W."/>
            <person name="Jiang J.F."/>
            <person name="Wang Q."/>
            <person name="Zhang B."/>
            <person name="Ji P."/>
            <person name="Bell-Sakyi L."/>
            <person name="Cui X.M."/>
            <person name="Yuan T.T."/>
            <person name="Jiang B.G."/>
            <person name="Yang W.F."/>
            <person name="Lam T.T."/>
            <person name="Chang Q.C."/>
            <person name="Ding S.J."/>
            <person name="Wang X.J."/>
            <person name="Zhu J.G."/>
            <person name="Ruan X.D."/>
            <person name="Zhao L."/>
            <person name="Wei J.T."/>
            <person name="Ye R.Z."/>
            <person name="Que T.C."/>
            <person name="Du C.H."/>
            <person name="Zhou Y.H."/>
            <person name="Cheng J.X."/>
            <person name="Dai P.F."/>
            <person name="Guo W.B."/>
            <person name="Han X.H."/>
            <person name="Huang E.J."/>
            <person name="Li L.F."/>
            <person name="Wei W."/>
            <person name="Gao Y.C."/>
            <person name="Liu J.Z."/>
            <person name="Shao H.Z."/>
            <person name="Wang X."/>
            <person name="Wang C.C."/>
            <person name="Yang T.C."/>
            <person name="Huo Q.B."/>
            <person name="Li W."/>
            <person name="Chen H.Y."/>
            <person name="Chen S.E."/>
            <person name="Zhou L.G."/>
            <person name="Ni X.B."/>
            <person name="Tian J.H."/>
            <person name="Sheng Y."/>
            <person name="Liu T."/>
            <person name="Pan Y.S."/>
            <person name="Xia L.Y."/>
            <person name="Li J."/>
            <person name="Zhao F."/>
            <person name="Cao W.C."/>
        </authorList>
    </citation>
    <scope>NUCLEOTIDE SEQUENCE [LARGE SCALE GENOMIC DNA]</scope>
    <source>
        <strain evidence="1">Iper-2018</strain>
    </source>
</reference>
<dbReference type="Proteomes" id="UP000805193">
    <property type="component" value="Unassembled WGS sequence"/>
</dbReference>
<name>A0AC60PB79_IXOPE</name>
<protein>
    <submittedName>
        <fullName evidence="1">Uncharacterized protein</fullName>
    </submittedName>
</protein>
<evidence type="ECO:0000313" key="1">
    <source>
        <dbReference type="EMBL" id="KAG0416822.1"/>
    </source>
</evidence>
<gene>
    <name evidence="1" type="ORF">HPB47_006109</name>
</gene>
<organism evidence="1 2">
    <name type="scientific">Ixodes persulcatus</name>
    <name type="common">Taiga tick</name>
    <dbReference type="NCBI Taxonomy" id="34615"/>
    <lineage>
        <taxon>Eukaryota</taxon>
        <taxon>Metazoa</taxon>
        <taxon>Ecdysozoa</taxon>
        <taxon>Arthropoda</taxon>
        <taxon>Chelicerata</taxon>
        <taxon>Arachnida</taxon>
        <taxon>Acari</taxon>
        <taxon>Parasitiformes</taxon>
        <taxon>Ixodida</taxon>
        <taxon>Ixodoidea</taxon>
        <taxon>Ixodidae</taxon>
        <taxon>Ixodinae</taxon>
        <taxon>Ixodes</taxon>
    </lineage>
</organism>
<sequence>MGPRPESKGEPLCEALIGRTEARAAVAFSSSRLLVVLLGRRSSGVANGSSGGSCPERQVQKRGRRTGRRAEGTPNCTPVHAERDRTPDPARPSSAQHGNARRRARPIGDRHAPGARPRCVRRSLRSALASSATRRPSAAAASAGGGSDPPGTRAS</sequence>